<reference evidence="4" key="1">
    <citation type="submission" date="2016-05" db="EMBL/GenBank/DDBJ databases">
        <authorList>
            <person name="Naeem Raeece"/>
        </authorList>
    </citation>
    <scope>NUCLEOTIDE SEQUENCE [LARGE SCALE GENOMIC DNA]</scope>
</reference>
<keyword evidence="2" id="KW-0812">Transmembrane</keyword>
<gene>
    <name evidence="3" type="ORF">POVCU2_0046370</name>
</gene>
<accession>A0A1A8W8R9</accession>
<protein>
    <submittedName>
        <fullName evidence="3">Uncharacterized protein</fullName>
    </submittedName>
</protein>
<dbReference type="Proteomes" id="UP000078560">
    <property type="component" value="Unassembled WGS sequence"/>
</dbReference>
<proteinExistence type="predicted"/>
<feature type="region of interest" description="Disordered" evidence="1">
    <location>
        <begin position="79"/>
        <end position="105"/>
    </location>
</feature>
<sequence length="233" mass="26780">MASNGDENEEIIYLKDAFKLSTLNRDNTLSITNENDDECFPHAILVDRKSIDLFNMDLTMYQKSEYRRIFNLNSRKLSDEPKFTSEPSSHEKSSESEDRKKKSKEDSTLAPKIHTILSFFIPIIGCFSYLFSLKYDESSQRRKYASRALCVGSALSVIYSFAICSFLGQYVYQYNSGDLYGFKSTLVITLIMTIAVILIPKPPPRCCVHIERTCDVGANWKRKVHYNRLTSLL</sequence>
<organism evidence="3 4">
    <name type="scientific">Plasmodium ovale curtisi</name>
    <dbReference type="NCBI Taxonomy" id="864141"/>
    <lineage>
        <taxon>Eukaryota</taxon>
        <taxon>Sar</taxon>
        <taxon>Alveolata</taxon>
        <taxon>Apicomplexa</taxon>
        <taxon>Aconoidasida</taxon>
        <taxon>Haemosporida</taxon>
        <taxon>Plasmodiidae</taxon>
        <taxon>Plasmodium</taxon>
        <taxon>Plasmodium (Plasmodium)</taxon>
    </lineage>
</organism>
<dbReference type="EMBL" id="FLQU01000611">
    <property type="protein sequence ID" value="SBS88097.1"/>
    <property type="molecule type" value="Genomic_DNA"/>
</dbReference>
<keyword evidence="2" id="KW-0472">Membrane</keyword>
<feature type="transmembrane region" description="Helical" evidence="2">
    <location>
        <begin position="144"/>
        <end position="168"/>
    </location>
</feature>
<evidence type="ECO:0000313" key="3">
    <source>
        <dbReference type="EMBL" id="SBS88097.1"/>
    </source>
</evidence>
<dbReference type="AlphaFoldDB" id="A0A1A8W8R9"/>
<evidence type="ECO:0000256" key="2">
    <source>
        <dbReference type="SAM" id="Phobius"/>
    </source>
</evidence>
<name>A0A1A8W8R9_PLAOA</name>
<keyword evidence="2" id="KW-1133">Transmembrane helix</keyword>
<feature type="transmembrane region" description="Helical" evidence="2">
    <location>
        <begin position="180"/>
        <end position="199"/>
    </location>
</feature>
<evidence type="ECO:0000313" key="4">
    <source>
        <dbReference type="Proteomes" id="UP000078560"/>
    </source>
</evidence>
<evidence type="ECO:0000256" key="1">
    <source>
        <dbReference type="SAM" id="MobiDB-lite"/>
    </source>
</evidence>
<feature type="transmembrane region" description="Helical" evidence="2">
    <location>
        <begin position="113"/>
        <end position="132"/>
    </location>
</feature>